<dbReference type="GeneID" id="28870177"/>
<dbReference type="KEGG" id="chig:CH63R_11096"/>
<sequence>MGVLAGGSTQLAPDLEAGDTYVQDTYVQAEHPGMLGTGIPAPDMLEVLQDRSQHEPAPRTSPEDTSLTCPAKPVRVGSREEI</sequence>
<name>A0A1B7XX93_COLHI</name>
<dbReference type="AlphaFoldDB" id="A0A1B7XX93"/>
<organism evidence="2 3">
    <name type="scientific">Colletotrichum higginsianum (strain IMI 349063)</name>
    <name type="common">Crucifer anthracnose fungus</name>
    <dbReference type="NCBI Taxonomy" id="759273"/>
    <lineage>
        <taxon>Eukaryota</taxon>
        <taxon>Fungi</taxon>
        <taxon>Dikarya</taxon>
        <taxon>Ascomycota</taxon>
        <taxon>Pezizomycotina</taxon>
        <taxon>Sordariomycetes</taxon>
        <taxon>Hypocreomycetidae</taxon>
        <taxon>Glomerellales</taxon>
        <taxon>Glomerellaceae</taxon>
        <taxon>Colletotrichum</taxon>
        <taxon>Colletotrichum destructivum species complex</taxon>
    </lineage>
</organism>
<evidence type="ECO:0000313" key="2">
    <source>
        <dbReference type="EMBL" id="OBR04393.1"/>
    </source>
</evidence>
<dbReference type="RefSeq" id="XP_018152911.1">
    <property type="nucleotide sequence ID" value="XM_018306070.1"/>
</dbReference>
<protein>
    <submittedName>
        <fullName evidence="2">Uncharacterized protein</fullName>
    </submittedName>
</protein>
<feature type="compositionally biased region" description="Basic and acidic residues" evidence="1">
    <location>
        <begin position="48"/>
        <end position="57"/>
    </location>
</feature>
<reference evidence="3" key="1">
    <citation type="journal article" date="2017" name="BMC Genomics">
        <title>Gapless genome assembly of Colletotrichum higginsianum reveals chromosome structure and association of transposable elements with secondary metabolite gene clusters.</title>
        <authorList>
            <person name="Dallery J.-F."/>
            <person name="Lapalu N."/>
            <person name="Zampounis A."/>
            <person name="Pigne S."/>
            <person name="Luyten I."/>
            <person name="Amselem J."/>
            <person name="Wittenberg A.H.J."/>
            <person name="Zhou S."/>
            <person name="de Queiroz M.V."/>
            <person name="Robin G.P."/>
            <person name="Auger A."/>
            <person name="Hainaut M."/>
            <person name="Henrissat B."/>
            <person name="Kim K.-T."/>
            <person name="Lee Y.-H."/>
            <person name="Lespinet O."/>
            <person name="Schwartz D.C."/>
            <person name="Thon M.R."/>
            <person name="O'Connell R.J."/>
        </authorList>
    </citation>
    <scope>NUCLEOTIDE SEQUENCE [LARGE SCALE GENOMIC DNA]</scope>
    <source>
        <strain evidence="3">IMI 349063</strain>
    </source>
</reference>
<gene>
    <name evidence="2" type="ORF">CH63R_11096</name>
</gene>
<feature type="region of interest" description="Disordered" evidence="1">
    <location>
        <begin position="33"/>
        <end position="82"/>
    </location>
</feature>
<accession>A0A1B7XX93</accession>
<evidence type="ECO:0000313" key="3">
    <source>
        <dbReference type="Proteomes" id="UP000092177"/>
    </source>
</evidence>
<proteinExistence type="predicted"/>
<keyword evidence="3" id="KW-1185">Reference proteome</keyword>
<dbReference type="EMBL" id="LTAN01000008">
    <property type="protein sequence ID" value="OBR04393.1"/>
    <property type="molecule type" value="Genomic_DNA"/>
</dbReference>
<evidence type="ECO:0000256" key="1">
    <source>
        <dbReference type="SAM" id="MobiDB-lite"/>
    </source>
</evidence>
<dbReference type="VEuPathDB" id="FungiDB:CH63R_11096"/>
<comment type="caution">
    <text evidence="2">The sequence shown here is derived from an EMBL/GenBank/DDBJ whole genome shotgun (WGS) entry which is preliminary data.</text>
</comment>
<dbReference type="Proteomes" id="UP000092177">
    <property type="component" value="Chromosome 8"/>
</dbReference>